<keyword evidence="2" id="KW-1185">Reference proteome</keyword>
<sequence>MEMCEGDSEDEDGLMFPLIEQYCGRATFIEEQTMKLYLCTDPDDSEITAQMVFDKLDHNLMEASVEADCVNLWQWFIDYVGEEEEWAALPEAERLATVHPQKKLRMEYCTEDGKEYDSDTGYYQP</sequence>
<dbReference type="EMBL" id="BRXW01000527">
    <property type="protein sequence ID" value="GMH63325.1"/>
    <property type="molecule type" value="Genomic_DNA"/>
</dbReference>
<evidence type="ECO:0000313" key="2">
    <source>
        <dbReference type="Proteomes" id="UP001165122"/>
    </source>
</evidence>
<evidence type="ECO:0000313" key="1">
    <source>
        <dbReference type="EMBL" id="GMH63325.1"/>
    </source>
</evidence>
<gene>
    <name evidence="1" type="ORF">TrLO_g6129</name>
</gene>
<dbReference type="AlphaFoldDB" id="A0A9W7A8N0"/>
<dbReference type="Proteomes" id="UP001165122">
    <property type="component" value="Unassembled WGS sequence"/>
</dbReference>
<accession>A0A9W7A8N0</accession>
<name>A0A9W7A8N0_9STRA</name>
<protein>
    <submittedName>
        <fullName evidence="1">Uncharacterized protein</fullName>
    </submittedName>
</protein>
<proteinExistence type="predicted"/>
<organism evidence="1 2">
    <name type="scientific">Triparma laevis f. longispina</name>
    <dbReference type="NCBI Taxonomy" id="1714387"/>
    <lineage>
        <taxon>Eukaryota</taxon>
        <taxon>Sar</taxon>
        <taxon>Stramenopiles</taxon>
        <taxon>Ochrophyta</taxon>
        <taxon>Bolidophyceae</taxon>
        <taxon>Parmales</taxon>
        <taxon>Triparmaceae</taxon>
        <taxon>Triparma</taxon>
    </lineage>
</organism>
<comment type="caution">
    <text evidence="1">The sequence shown here is derived from an EMBL/GenBank/DDBJ whole genome shotgun (WGS) entry which is preliminary data.</text>
</comment>
<reference evidence="2" key="1">
    <citation type="journal article" date="2023" name="Commun. Biol.">
        <title>Genome analysis of Parmales, the sister group of diatoms, reveals the evolutionary specialization of diatoms from phago-mixotrophs to photoautotrophs.</title>
        <authorList>
            <person name="Ban H."/>
            <person name="Sato S."/>
            <person name="Yoshikawa S."/>
            <person name="Yamada K."/>
            <person name="Nakamura Y."/>
            <person name="Ichinomiya M."/>
            <person name="Sato N."/>
            <person name="Blanc-Mathieu R."/>
            <person name="Endo H."/>
            <person name="Kuwata A."/>
            <person name="Ogata H."/>
        </authorList>
    </citation>
    <scope>NUCLEOTIDE SEQUENCE [LARGE SCALE GENOMIC DNA]</scope>
    <source>
        <strain evidence="2">NIES 3700</strain>
    </source>
</reference>